<sequence>MVLNFSYVANLWLMAGMYFQRYISVYYPMLKYHQKGIWRYLSDTRILIFIALIFGTIHMINSAPKNCSAPMTVFDETVYSCNNAQNHLKTVTDYCRYAICNFLSYISPVLIDIVLNISVVFYKPDDKKFSHVTAGSGLEKKKSSSAYKIEPKEQYKAAQKRRHRRIITCAIVVTIQLILYIPILVCAFILTFMHLNETPYIAAAAFFLQYPYKLIVAHLLCKDYDPKSKRSKEQTADFTLVSTNNINNS</sequence>
<proteinExistence type="predicted"/>
<reference evidence="2" key="1">
    <citation type="submission" date="2022-11" db="UniProtKB">
        <authorList>
            <consortium name="WormBaseParasite"/>
        </authorList>
    </citation>
    <scope>IDENTIFICATION</scope>
</reference>
<evidence type="ECO:0000313" key="2">
    <source>
        <dbReference type="WBParaSite" id="PS1159_v2.g11629.t1"/>
    </source>
</evidence>
<protein>
    <submittedName>
        <fullName evidence="2">G-protein coupled receptors family 1 profile domain-containing protein</fullName>
    </submittedName>
</protein>
<accession>A0AC35EXE1</accession>
<dbReference type="WBParaSite" id="PS1159_v2.g11629.t1">
    <property type="protein sequence ID" value="PS1159_v2.g11629.t1"/>
    <property type="gene ID" value="PS1159_v2.g11629"/>
</dbReference>
<evidence type="ECO:0000313" key="1">
    <source>
        <dbReference type="Proteomes" id="UP000887580"/>
    </source>
</evidence>
<organism evidence="1 2">
    <name type="scientific">Panagrolaimus sp. PS1159</name>
    <dbReference type="NCBI Taxonomy" id="55785"/>
    <lineage>
        <taxon>Eukaryota</taxon>
        <taxon>Metazoa</taxon>
        <taxon>Ecdysozoa</taxon>
        <taxon>Nematoda</taxon>
        <taxon>Chromadorea</taxon>
        <taxon>Rhabditida</taxon>
        <taxon>Tylenchina</taxon>
        <taxon>Panagrolaimomorpha</taxon>
        <taxon>Panagrolaimoidea</taxon>
        <taxon>Panagrolaimidae</taxon>
        <taxon>Panagrolaimus</taxon>
    </lineage>
</organism>
<name>A0AC35EXE1_9BILA</name>
<dbReference type="Proteomes" id="UP000887580">
    <property type="component" value="Unplaced"/>
</dbReference>